<protein>
    <submittedName>
        <fullName evidence="1">Uncharacterized protein</fullName>
    </submittedName>
</protein>
<name>A0A2P2NZ14_RHIMU</name>
<proteinExistence type="predicted"/>
<dbReference type="EMBL" id="GGEC01067264">
    <property type="protein sequence ID" value="MBX47748.1"/>
    <property type="molecule type" value="Transcribed_RNA"/>
</dbReference>
<evidence type="ECO:0000313" key="1">
    <source>
        <dbReference type="EMBL" id="MBX47748.1"/>
    </source>
</evidence>
<sequence length="26" mass="2853">MAYVRMTAAIALMSVSPFASERSLCF</sequence>
<accession>A0A2P2NZ14</accession>
<dbReference type="AlphaFoldDB" id="A0A2P2NZ14"/>
<organism evidence="1">
    <name type="scientific">Rhizophora mucronata</name>
    <name type="common">Asiatic mangrove</name>
    <dbReference type="NCBI Taxonomy" id="61149"/>
    <lineage>
        <taxon>Eukaryota</taxon>
        <taxon>Viridiplantae</taxon>
        <taxon>Streptophyta</taxon>
        <taxon>Embryophyta</taxon>
        <taxon>Tracheophyta</taxon>
        <taxon>Spermatophyta</taxon>
        <taxon>Magnoliopsida</taxon>
        <taxon>eudicotyledons</taxon>
        <taxon>Gunneridae</taxon>
        <taxon>Pentapetalae</taxon>
        <taxon>rosids</taxon>
        <taxon>fabids</taxon>
        <taxon>Malpighiales</taxon>
        <taxon>Rhizophoraceae</taxon>
        <taxon>Rhizophora</taxon>
    </lineage>
</organism>
<reference evidence="1" key="1">
    <citation type="submission" date="2018-02" db="EMBL/GenBank/DDBJ databases">
        <title>Rhizophora mucronata_Transcriptome.</title>
        <authorList>
            <person name="Meera S.P."/>
            <person name="Sreeshan A."/>
            <person name="Augustine A."/>
        </authorList>
    </citation>
    <scope>NUCLEOTIDE SEQUENCE</scope>
    <source>
        <tissue evidence="1">Leaf</tissue>
    </source>
</reference>